<reference evidence="1" key="1">
    <citation type="journal article" date="2022" name="Int. J. Mol. Sci.">
        <title>Draft Genome of Tanacetum Coccineum: Genomic Comparison of Closely Related Tanacetum-Family Plants.</title>
        <authorList>
            <person name="Yamashiro T."/>
            <person name="Shiraishi A."/>
            <person name="Nakayama K."/>
            <person name="Satake H."/>
        </authorList>
    </citation>
    <scope>NUCLEOTIDE SEQUENCE</scope>
</reference>
<dbReference type="Pfam" id="PF08284">
    <property type="entry name" value="RVP_2"/>
    <property type="match status" value="1"/>
</dbReference>
<evidence type="ECO:0000313" key="1">
    <source>
        <dbReference type="EMBL" id="GJS96962.1"/>
    </source>
</evidence>
<name>A0ABQ5A3W2_9ASTR</name>
<protein>
    <submittedName>
        <fullName evidence="1">Reverse transcriptase domain-containing protein</fullName>
    </submittedName>
</protein>
<dbReference type="InterPro" id="IPR021109">
    <property type="entry name" value="Peptidase_aspartic_dom_sf"/>
</dbReference>
<gene>
    <name evidence="1" type="ORF">Tco_0803930</name>
</gene>
<keyword evidence="1" id="KW-0808">Transferase</keyword>
<accession>A0ABQ5A3W2</accession>
<dbReference type="PANTHER" id="PTHR33067:SF31">
    <property type="entry name" value="RNA-DIRECTED DNA POLYMERASE"/>
    <property type="match status" value="1"/>
</dbReference>
<dbReference type="Proteomes" id="UP001151760">
    <property type="component" value="Unassembled WGS sequence"/>
</dbReference>
<organism evidence="1 2">
    <name type="scientific">Tanacetum coccineum</name>
    <dbReference type="NCBI Taxonomy" id="301880"/>
    <lineage>
        <taxon>Eukaryota</taxon>
        <taxon>Viridiplantae</taxon>
        <taxon>Streptophyta</taxon>
        <taxon>Embryophyta</taxon>
        <taxon>Tracheophyta</taxon>
        <taxon>Spermatophyta</taxon>
        <taxon>Magnoliopsida</taxon>
        <taxon>eudicotyledons</taxon>
        <taxon>Gunneridae</taxon>
        <taxon>Pentapetalae</taxon>
        <taxon>asterids</taxon>
        <taxon>campanulids</taxon>
        <taxon>Asterales</taxon>
        <taxon>Asteraceae</taxon>
        <taxon>Asteroideae</taxon>
        <taxon>Anthemideae</taxon>
        <taxon>Anthemidinae</taxon>
        <taxon>Tanacetum</taxon>
    </lineage>
</organism>
<comment type="caution">
    <text evidence="1">The sequence shown here is derived from an EMBL/GenBank/DDBJ whole genome shotgun (WGS) entry which is preliminary data.</text>
</comment>
<dbReference type="EMBL" id="BQNB010011925">
    <property type="protein sequence ID" value="GJS96962.1"/>
    <property type="molecule type" value="Genomic_DNA"/>
</dbReference>
<sequence>MCIEHANKTTQFPKGIAENIMVKIDKFVFPVDFVILDMEEDHRIPIILGRPFLATAHAMIDVFNKNISFEVGDEIITFDLEKSMRFPHLMKHLHAADIIDLSVVNNIQEILPQDHDNSIEPILYQLPEIHEDDDNPALFAANSIDDVKLLQNSKNSPPT</sequence>
<evidence type="ECO:0000313" key="2">
    <source>
        <dbReference type="Proteomes" id="UP001151760"/>
    </source>
</evidence>
<dbReference type="GO" id="GO:0003964">
    <property type="term" value="F:RNA-directed DNA polymerase activity"/>
    <property type="evidence" value="ECO:0007669"/>
    <property type="project" value="UniProtKB-KW"/>
</dbReference>
<keyword evidence="1" id="KW-0695">RNA-directed DNA polymerase</keyword>
<keyword evidence="2" id="KW-1185">Reference proteome</keyword>
<proteinExistence type="predicted"/>
<keyword evidence="1" id="KW-0548">Nucleotidyltransferase</keyword>
<dbReference type="CDD" id="cd00303">
    <property type="entry name" value="retropepsin_like"/>
    <property type="match status" value="1"/>
</dbReference>
<reference evidence="1" key="2">
    <citation type="submission" date="2022-01" db="EMBL/GenBank/DDBJ databases">
        <authorList>
            <person name="Yamashiro T."/>
            <person name="Shiraishi A."/>
            <person name="Satake H."/>
            <person name="Nakayama K."/>
        </authorList>
    </citation>
    <scope>NUCLEOTIDE SEQUENCE</scope>
</reference>
<dbReference type="Gene3D" id="2.40.70.10">
    <property type="entry name" value="Acid Proteases"/>
    <property type="match status" value="1"/>
</dbReference>
<dbReference type="PANTHER" id="PTHR33067">
    <property type="entry name" value="RNA-DIRECTED DNA POLYMERASE-RELATED"/>
    <property type="match status" value="1"/>
</dbReference>